<name>A0A382NVR5_9ZZZZ</name>
<feature type="non-terminal residue" evidence="1">
    <location>
        <position position="38"/>
    </location>
</feature>
<evidence type="ECO:0000313" key="1">
    <source>
        <dbReference type="EMBL" id="SVC64750.1"/>
    </source>
</evidence>
<sequence>MSKRSAYASAGVDLTVSNRLKDDLPTLLASTQRPEVLS</sequence>
<accession>A0A382NVR5</accession>
<organism evidence="1">
    <name type="scientific">marine metagenome</name>
    <dbReference type="NCBI Taxonomy" id="408172"/>
    <lineage>
        <taxon>unclassified sequences</taxon>
        <taxon>metagenomes</taxon>
        <taxon>ecological metagenomes</taxon>
    </lineage>
</organism>
<evidence type="ECO:0008006" key="2">
    <source>
        <dbReference type="Google" id="ProtNLM"/>
    </source>
</evidence>
<dbReference type="AlphaFoldDB" id="A0A382NVR5"/>
<proteinExistence type="predicted"/>
<dbReference type="EMBL" id="UINC01102830">
    <property type="protein sequence ID" value="SVC64750.1"/>
    <property type="molecule type" value="Genomic_DNA"/>
</dbReference>
<protein>
    <recommendedName>
        <fullName evidence="2">Phosphoribosylformylglycinamidine cyclo-ligase</fullName>
    </recommendedName>
</protein>
<reference evidence="1" key="1">
    <citation type="submission" date="2018-05" db="EMBL/GenBank/DDBJ databases">
        <authorList>
            <person name="Lanie J.A."/>
            <person name="Ng W.-L."/>
            <person name="Kazmierczak K.M."/>
            <person name="Andrzejewski T.M."/>
            <person name="Davidsen T.M."/>
            <person name="Wayne K.J."/>
            <person name="Tettelin H."/>
            <person name="Glass J.I."/>
            <person name="Rusch D."/>
            <person name="Podicherti R."/>
            <person name="Tsui H.-C.T."/>
            <person name="Winkler M.E."/>
        </authorList>
    </citation>
    <scope>NUCLEOTIDE SEQUENCE</scope>
</reference>
<gene>
    <name evidence="1" type="ORF">METZ01_LOCUS317604</name>
</gene>